<dbReference type="InterPro" id="IPR027417">
    <property type="entry name" value="P-loop_NTPase"/>
</dbReference>
<name>A0A0F9SH18_9ZZZZ</name>
<proteinExistence type="predicted"/>
<comment type="caution">
    <text evidence="1">The sequence shown here is derived from an EMBL/GenBank/DDBJ whole genome shotgun (WGS) entry which is preliminary data.</text>
</comment>
<protein>
    <submittedName>
        <fullName evidence="1">Uncharacterized protein</fullName>
    </submittedName>
</protein>
<evidence type="ECO:0000313" key="1">
    <source>
        <dbReference type="EMBL" id="KKN28668.1"/>
    </source>
</evidence>
<reference evidence="1" key="1">
    <citation type="journal article" date="2015" name="Nature">
        <title>Complex archaea that bridge the gap between prokaryotes and eukaryotes.</title>
        <authorList>
            <person name="Spang A."/>
            <person name="Saw J.H."/>
            <person name="Jorgensen S.L."/>
            <person name="Zaremba-Niedzwiedzka K."/>
            <person name="Martijn J."/>
            <person name="Lind A.E."/>
            <person name="van Eijk R."/>
            <person name="Schleper C."/>
            <person name="Guy L."/>
            <person name="Ettema T.J."/>
        </authorList>
    </citation>
    <scope>NUCLEOTIDE SEQUENCE</scope>
</reference>
<organism evidence="1">
    <name type="scientific">marine sediment metagenome</name>
    <dbReference type="NCBI Taxonomy" id="412755"/>
    <lineage>
        <taxon>unclassified sequences</taxon>
        <taxon>metagenomes</taxon>
        <taxon>ecological metagenomes</taxon>
    </lineage>
</organism>
<gene>
    <name evidence="1" type="ORF">LCGC14_0851800</name>
</gene>
<dbReference type="Pfam" id="PF03237">
    <property type="entry name" value="Terminase_6N"/>
    <property type="match status" value="1"/>
</dbReference>
<accession>A0A0F9SH18</accession>
<dbReference type="AlphaFoldDB" id="A0A0F9SH18"/>
<dbReference type="EMBL" id="LAZR01002543">
    <property type="protein sequence ID" value="KKN28668.1"/>
    <property type="molecule type" value="Genomic_DNA"/>
</dbReference>
<sequence>MCVQDPPEKYFKMQIQLDSWQQEILDCKDKYILLCKGRQIGGTFIMARKCADRMISKKGCQIVVASITEDQAQLVIAMVLSYLEKNYKSYIKRPYSRNITKSVIKLNNKSQIISRPVGTTGNAVRGFTGHVLYLNEASRMPEFIFEAAKPILLTTAGDIWMDSTPKGMEGYFYKSWINKNKRFKVFYYTSEEVIKNRKISESWTIEQKESALKFLEEEKEDMTNYQYRQEYLGEFVGGIQRFVPDELINARCNIDPTKPYIPIGDKFQGIDLARMGGDEIVLTSFDRIQRKRLRMFDLEIPQGQKLTDTTRLIINKDKIINHKKIYLDDGGMGVGVLDPLLEDPQTRRKVEGLNNAQRSIEAEKDGKSRKKGLLGEDMAVNLKVLMENGDIDLFDNERVKQSLRSMQFDYSDGKLKIYGNYAHIFEAMKRGAYCMKDKTLNIYIY</sequence>
<dbReference type="Gene3D" id="3.30.420.240">
    <property type="match status" value="1"/>
</dbReference>
<dbReference type="Gene3D" id="3.40.50.300">
    <property type="entry name" value="P-loop containing nucleotide triphosphate hydrolases"/>
    <property type="match status" value="1"/>
</dbReference>